<feature type="compositionally biased region" description="Low complexity" evidence="1">
    <location>
        <begin position="220"/>
        <end position="233"/>
    </location>
</feature>
<accession>A0ABN9WFH0</accession>
<organism evidence="2 3">
    <name type="scientific">Prorocentrum cordatum</name>
    <dbReference type="NCBI Taxonomy" id="2364126"/>
    <lineage>
        <taxon>Eukaryota</taxon>
        <taxon>Sar</taxon>
        <taxon>Alveolata</taxon>
        <taxon>Dinophyceae</taxon>
        <taxon>Prorocentrales</taxon>
        <taxon>Prorocentraceae</taxon>
        <taxon>Prorocentrum</taxon>
    </lineage>
</organism>
<reference evidence="2" key="1">
    <citation type="submission" date="2023-10" db="EMBL/GenBank/DDBJ databases">
        <authorList>
            <person name="Chen Y."/>
            <person name="Shah S."/>
            <person name="Dougan E. K."/>
            <person name="Thang M."/>
            <person name="Chan C."/>
        </authorList>
    </citation>
    <scope>NUCLEOTIDE SEQUENCE [LARGE SCALE GENOMIC DNA]</scope>
</reference>
<comment type="caution">
    <text evidence="2">The sequence shown here is derived from an EMBL/GenBank/DDBJ whole genome shotgun (WGS) entry which is preliminary data.</text>
</comment>
<gene>
    <name evidence="2" type="ORF">PCOR1329_LOCUS65833</name>
</gene>
<evidence type="ECO:0000313" key="2">
    <source>
        <dbReference type="EMBL" id="CAK0883684.1"/>
    </source>
</evidence>
<evidence type="ECO:0000313" key="3">
    <source>
        <dbReference type="Proteomes" id="UP001189429"/>
    </source>
</evidence>
<name>A0ABN9WFH0_9DINO</name>
<sequence length="347" mass="36539">MNATCSSTPGLCDLGDVLSREGRRDLKGREGSELRCDHVLPAVPRLDLAEEAAVDITADQIHVPTVRLVPNLQPSRISWVFCMWVSVTFNSWPKTRLACRMFPGVSGFAITGCLWFAGPVHCRPSPLAFVRIPFARSAFGNVYKVLKLELRMRHSLRTPSCNLLGTVAPWACSTGPVTSCGNTITQILHGMACGKRSDPSEDAAEPTRVPAGGALGTAGGASSLPRRSSTSFSNSGFSWTVGAAVRGGSGDTGLEVVHSLPKGREFCLHAQDGRDRQLHVGQLVGACLQGTIDGPQDRGHVVTRELPHLGSLRWTPSATSFAKGPVGTVPPGVAPAAAAAAVSAIFG</sequence>
<feature type="region of interest" description="Disordered" evidence="1">
    <location>
        <begin position="195"/>
        <end position="233"/>
    </location>
</feature>
<dbReference type="EMBL" id="CAUYUJ010018449">
    <property type="protein sequence ID" value="CAK0883684.1"/>
    <property type="molecule type" value="Genomic_DNA"/>
</dbReference>
<protein>
    <submittedName>
        <fullName evidence="2">Uncharacterized protein</fullName>
    </submittedName>
</protein>
<proteinExistence type="predicted"/>
<evidence type="ECO:0000256" key="1">
    <source>
        <dbReference type="SAM" id="MobiDB-lite"/>
    </source>
</evidence>
<dbReference type="Proteomes" id="UP001189429">
    <property type="component" value="Unassembled WGS sequence"/>
</dbReference>
<keyword evidence="3" id="KW-1185">Reference proteome</keyword>